<evidence type="ECO:0000256" key="5">
    <source>
        <dbReference type="SAM" id="Coils"/>
    </source>
</evidence>
<evidence type="ECO:0000256" key="1">
    <source>
        <dbReference type="ARBA" id="ARBA00023015"/>
    </source>
</evidence>
<keyword evidence="1 4" id="KW-0805">Transcription regulation</keyword>
<evidence type="ECO:0000256" key="2">
    <source>
        <dbReference type="ARBA" id="ARBA00023125"/>
    </source>
</evidence>
<keyword evidence="7" id="KW-1185">Reference proteome</keyword>
<dbReference type="InterPro" id="IPR036388">
    <property type="entry name" value="WH-like_DNA-bd_sf"/>
</dbReference>
<organism evidence="6 7">
    <name type="scientific">Xylanibacillus composti</name>
    <dbReference type="NCBI Taxonomy" id="1572762"/>
    <lineage>
        <taxon>Bacteria</taxon>
        <taxon>Bacillati</taxon>
        <taxon>Bacillota</taxon>
        <taxon>Bacilli</taxon>
        <taxon>Bacillales</taxon>
        <taxon>Paenibacillaceae</taxon>
        <taxon>Xylanibacillus</taxon>
    </lineage>
</organism>
<dbReference type="InterPro" id="IPR052362">
    <property type="entry name" value="HTH-GbsR_regulator"/>
</dbReference>
<evidence type="ECO:0000313" key="6">
    <source>
        <dbReference type="EMBL" id="GIQ69930.1"/>
    </source>
</evidence>
<dbReference type="Proteomes" id="UP000677918">
    <property type="component" value="Unassembled WGS sequence"/>
</dbReference>
<dbReference type="InterPro" id="IPR036390">
    <property type="entry name" value="WH_DNA-bd_sf"/>
</dbReference>
<dbReference type="EMBL" id="BOVK01000037">
    <property type="protein sequence ID" value="GIQ69930.1"/>
    <property type="molecule type" value="Genomic_DNA"/>
</dbReference>
<comment type="caution">
    <text evidence="6">The sequence shown here is derived from an EMBL/GenBank/DDBJ whole genome shotgun (WGS) entry which is preliminary data.</text>
</comment>
<proteinExistence type="inferred from homology"/>
<feature type="coiled-coil region" evidence="5">
    <location>
        <begin position="116"/>
        <end position="143"/>
    </location>
</feature>
<gene>
    <name evidence="6" type="primary">gbsR</name>
    <name evidence="6" type="ORF">XYCOK13_27540</name>
</gene>
<keyword evidence="3 4" id="KW-0804">Transcription</keyword>
<evidence type="ECO:0000256" key="3">
    <source>
        <dbReference type="ARBA" id="ARBA00023163"/>
    </source>
</evidence>
<dbReference type="PIRSF" id="PIRSF006707">
    <property type="entry name" value="MJ1563"/>
    <property type="match status" value="1"/>
</dbReference>
<evidence type="ECO:0000313" key="7">
    <source>
        <dbReference type="Proteomes" id="UP000677918"/>
    </source>
</evidence>
<dbReference type="RefSeq" id="WP_213412719.1">
    <property type="nucleotide sequence ID" value="NZ_BOVK01000037.1"/>
</dbReference>
<dbReference type="AlphaFoldDB" id="A0A8J4M2J3"/>
<dbReference type="PANTHER" id="PTHR38465">
    <property type="entry name" value="HTH-TYPE TRANSCRIPTIONAL REGULATOR MJ1563-RELATED"/>
    <property type="match status" value="1"/>
</dbReference>
<reference evidence="6" key="1">
    <citation type="submission" date="2021-04" db="EMBL/GenBank/DDBJ databases">
        <title>Draft genome sequence of Xylanibacillus composti strain K13.</title>
        <authorList>
            <person name="Uke A."/>
            <person name="Chhe C."/>
            <person name="Baramee S."/>
            <person name="Kosugi A."/>
        </authorList>
    </citation>
    <scope>NUCLEOTIDE SEQUENCE</scope>
    <source>
        <strain evidence="6">K13</strain>
    </source>
</reference>
<dbReference type="InterPro" id="IPR026282">
    <property type="entry name" value="MJ1563"/>
</dbReference>
<dbReference type="Gene3D" id="1.10.10.10">
    <property type="entry name" value="Winged helix-like DNA-binding domain superfamily/Winged helix DNA-binding domain"/>
    <property type="match status" value="1"/>
</dbReference>
<protein>
    <recommendedName>
        <fullName evidence="4">HTH-type transcriptional regulator</fullName>
    </recommendedName>
</protein>
<sequence length="189" mass="22056">MENSELEQLSDEARARLVKARQRVIESIGKNMDLYGVTLSVGHLYGNMFFRNGPVTLDEMVETMGLSKTSVSTGMRTLNDLKMIHKVWGKGVRKDLYEVEPDWYQTFADFFVIKWRKSIEMNLQSLQKSRREMETLLAEYTDNKELQEILRMDIEKIVNAVEYYDWLDRLIDALESGEIFKLVPKSTDA</sequence>
<dbReference type="GO" id="GO:0003677">
    <property type="term" value="F:DNA binding"/>
    <property type="evidence" value="ECO:0007669"/>
    <property type="project" value="UniProtKB-UniRule"/>
</dbReference>
<dbReference type="SUPFAM" id="SSF46785">
    <property type="entry name" value="Winged helix' DNA-binding domain"/>
    <property type="match status" value="1"/>
</dbReference>
<name>A0A8J4M2J3_9BACL</name>
<dbReference type="PANTHER" id="PTHR38465:SF1">
    <property type="entry name" value="HTH-TYPE TRANSCRIPTIONAL REGULATOR MJ1563-RELATED"/>
    <property type="match status" value="1"/>
</dbReference>
<comment type="similarity">
    <text evidence="4">Belongs to the GbsR family.</text>
</comment>
<keyword evidence="2 4" id="KW-0238">DNA-binding</keyword>
<keyword evidence="5" id="KW-0175">Coiled coil</keyword>
<accession>A0A8J4M2J3</accession>
<evidence type="ECO:0000256" key="4">
    <source>
        <dbReference type="PIRNR" id="PIRNR006707"/>
    </source>
</evidence>